<evidence type="ECO:0000313" key="1">
    <source>
        <dbReference type="EMBL" id="EON70616.1"/>
    </source>
</evidence>
<dbReference type="PATRIC" id="fig|1285586.5.peg.4237"/>
<dbReference type="HOGENOM" id="CLU_168849_0_0_9"/>
<dbReference type="EMBL" id="AQPX01000031">
    <property type="protein sequence ID" value="EON70616.1"/>
    <property type="molecule type" value="Genomic_DNA"/>
</dbReference>
<dbReference type="RefSeq" id="WP_010860967.1">
    <property type="nucleotide sequence ID" value="NZ_KB933406.1"/>
</dbReference>
<protein>
    <submittedName>
        <fullName evidence="1">Uncharacterized protein</fullName>
    </submittedName>
</protein>
<dbReference type="OrthoDB" id="2084083at2"/>
<gene>
    <name evidence="1" type="ORF">H131_20332</name>
</gene>
<evidence type="ECO:0000313" key="2">
    <source>
        <dbReference type="Proteomes" id="UP000013911"/>
    </source>
</evidence>
<reference evidence="1 2" key="1">
    <citation type="submission" date="2013-04" db="EMBL/GenBank/DDBJ databases">
        <title>Draft genome of the heavy metal tolerant bacterium Lysinibacillus sphaericus strain OT4b.31.</title>
        <authorList>
            <person name="Pena-Montenegro T.D."/>
            <person name="Dussan J."/>
        </authorList>
    </citation>
    <scope>NUCLEOTIDE SEQUENCE [LARGE SCALE GENOMIC DNA]</scope>
    <source>
        <strain evidence="1 2">OT4b.31</strain>
    </source>
</reference>
<dbReference type="eggNOG" id="ENOG5033JCD">
    <property type="taxonomic scope" value="Bacteria"/>
</dbReference>
<sequence length="112" mass="13142">MRCLCEQQVTFELKVEGDIGADPIWCDKCSCNFDIEKIPLSIELKSELMEWVWRYGKWIDWSNDGIFPNGIELEDEHNKQGENLTEKVRKELEGKYKVSFSPSTFARRHAVK</sequence>
<dbReference type="AlphaFoldDB" id="R7Z9K2"/>
<comment type="caution">
    <text evidence="1">The sequence shown here is derived from an EMBL/GenBank/DDBJ whole genome shotgun (WGS) entry which is preliminary data.</text>
</comment>
<accession>R7Z9K2</accession>
<proteinExistence type="predicted"/>
<dbReference type="Proteomes" id="UP000013911">
    <property type="component" value="Unassembled WGS sequence"/>
</dbReference>
<organism evidence="1 2">
    <name type="scientific">Lysinibacillus sphaericus OT4b.31</name>
    <dbReference type="NCBI Taxonomy" id="1285586"/>
    <lineage>
        <taxon>Bacteria</taxon>
        <taxon>Bacillati</taxon>
        <taxon>Bacillota</taxon>
        <taxon>Bacilli</taxon>
        <taxon>Bacillales</taxon>
        <taxon>Bacillaceae</taxon>
        <taxon>Lysinibacillus</taxon>
    </lineage>
</organism>
<name>R7Z9K2_LYSSH</name>